<comment type="caution">
    <text evidence="1">The sequence shown here is derived from an EMBL/GenBank/DDBJ whole genome shotgun (WGS) entry which is preliminary data.</text>
</comment>
<evidence type="ECO:0000313" key="1">
    <source>
        <dbReference type="EMBL" id="KAK6764176.1"/>
    </source>
</evidence>
<sequence length="91" mass="10609">MYKLQSQQVVIVEIEANVKMGPEEQSNVLGNWFHPAKSTSDNGDRLVNLCEQTGLIIASMFKRNHRYHQLTWQESTLLTPEEQRKRKIRAL</sequence>
<dbReference type="Proteomes" id="UP001303046">
    <property type="component" value="Unassembled WGS sequence"/>
</dbReference>
<protein>
    <submittedName>
        <fullName evidence="1">Uncharacterized protein</fullName>
    </submittedName>
</protein>
<gene>
    <name evidence="1" type="primary">Necator_chrX.g24647</name>
    <name evidence="1" type="ORF">RB195_024482</name>
</gene>
<evidence type="ECO:0000313" key="2">
    <source>
        <dbReference type="Proteomes" id="UP001303046"/>
    </source>
</evidence>
<dbReference type="EMBL" id="JAVFWL010000006">
    <property type="protein sequence ID" value="KAK6764176.1"/>
    <property type="molecule type" value="Genomic_DNA"/>
</dbReference>
<reference evidence="1 2" key="1">
    <citation type="submission" date="2023-08" db="EMBL/GenBank/DDBJ databases">
        <title>A Necator americanus chromosomal reference genome.</title>
        <authorList>
            <person name="Ilik V."/>
            <person name="Petrzelkova K.J."/>
            <person name="Pardy F."/>
            <person name="Fuh T."/>
            <person name="Niatou-Singa F.S."/>
            <person name="Gouil Q."/>
            <person name="Baker L."/>
            <person name="Ritchie M.E."/>
            <person name="Jex A.R."/>
            <person name="Gazzola D."/>
            <person name="Li H."/>
            <person name="Toshio Fujiwara R."/>
            <person name="Zhan B."/>
            <person name="Aroian R.V."/>
            <person name="Pafco B."/>
            <person name="Schwarz E.M."/>
        </authorList>
    </citation>
    <scope>NUCLEOTIDE SEQUENCE [LARGE SCALE GENOMIC DNA]</scope>
    <source>
        <strain evidence="1 2">Aroian</strain>
        <tissue evidence="1">Whole animal</tissue>
    </source>
</reference>
<proteinExistence type="predicted"/>
<name>A0ABR1EQK3_NECAM</name>
<keyword evidence="2" id="KW-1185">Reference proteome</keyword>
<accession>A0ABR1EQK3</accession>
<organism evidence="1 2">
    <name type="scientific">Necator americanus</name>
    <name type="common">Human hookworm</name>
    <dbReference type="NCBI Taxonomy" id="51031"/>
    <lineage>
        <taxon>Eukaryota</taxon>
        <taxon>Metazoa</taxon>
        <taxon>Ecdysozoa</taxon>
        <taxon>Nematoda</taxon>
        <taxon>Chromadorea</taxon>
        <taxon>Rhabditida</taxon>
        <taxon>Rhabditina</taxon>
        <taxon>Rhabditomorpha</taxon>
        <taxon>Strongyloidea</taxon>
        <taxon>Ancylostomatidae</taxon>
        <taxon>Bunostominae</taxon>
        <taxon>Necator</taxon>
    </lineage>
</organism>